<dbReference type="OrthoDB" id="9762947at2"/>
<name>A0A1M6NK40_9BACL</name>
<dbReference type="Gene3D" id="1.20.1740.10">
    <property type="entry name" value="Amino acid/polyamine transporter I"/>
    <property type="match status" value="1"/>
</dbReference>
<dbReference type="Pfam" id="PF00324">
    <property type="entry name" value="AA_permease"/>
    <property type="match status" value="1"/>
</dbReference>
<evidence type="ECO:0000313" key="8">
    <source>
        <dbReference type="Proteomes" id="UP000184016"/>
    </source>
</evidence>
<dbReference type="GO" id="GO:0055085">
    <property type="term" value="P:transmembrane transport"/>
    <property type="evidence" value="ECO:0007669"/>
    <property type="project" value="InterPro"/>
</dbReference>
<comment type="subcellular location">
    <subcellularLocation>
        <location evidence="1">Membrane</location>
        <topology evidence="1">Multi-pass membrane protein</topology>
    </subcellularLocation>
</comment>
<feature type="transmembrane region" description="Helical" evidence="5">
    <location>
        <begin position="400"/>
        <end position="420"/>
    </location>
</feature>
<feature type="transmembrane region" description="Helical" evidence="5">
    <location>
        <begin position="426"/>
        <end position="447"/>
    </location>
</feature>
<reference evidence="8" key="1">
    <citation type="submission" date="2016-11" db="EMBL/GenBank/DDBJ databases">
        <authorList>
            <person name="Varghese N."/>
            <person name="Submissions S."/>
        </authorList>
    </citation>
    <scope>NUCLEOTIDE SEQUENCE [LARGE SCALE GENOMIC DNA]</scope>
    <source>
        <strain evidence="8">USBA-503</strain>
    </source>
</reference>
<feature type="transmembrane region" description="Helical" evidence="5">
    <location>
        <begin position="131"/>
        <end position="152"/>
    </location>
</feature>
<keyword evidence="3 5" id="KW-1133">Transmembrane helix</keyword>
<dbReference type="Proteomes" id="UP000184016">
    <property type="component" value="Unassembled WGS sequence"/>
</dbReference>
<gene>
    <name evidence="7" type="ORF">SAMN05443507_10676</name>
</gene>
<sequence length="463" mass="50067">MAKHELDRSAVGFWQLAYQSISLVSPAGAMAATMTGAAVYAQGALPLTYIIGFIAAAFSINTTVQFSRKLASAGGFYAYASHGVGPRYGILTGWLFILSYFTVVTNGSLFAGAVFIPGLIQLLFHIVMPQWIGYLITLGFIGFTYYFAWAGIKPSLKYSLSTGTLEIIYLLVIGIGLIIVAGSHNTGTVFITPHLAKNGWSGVGIGMILALFSMSGSSGAVALGEETQSPQRTITRAVLTSFAFVGVLFVLLAYAQTVSWGPDKMTSFANASVPGVELVMDHFGIVWAVILALFVINSFLAGALAPANSAVRMLYAYARDGVIFPSSFSRIHQRNRSPYVAVHWMMLVATLVTIVFAAIFGPFNGFLVMVTISSVALYVGHLLANLAVTMYYLRLREFRLIWHGIIPSLASILVLFGIYFTLVPMVYPVILAPIVTLVWLILGWIFIVRQSPDQIAKAGKFTV</sequence>
<feature type="transmembrane region" description="Helical" evidence="5">
    <location>
        <begin position="203"/>
        <end position="224"/>
    </location>
</feature>
<feature type="transmembrane region" description="Helical" evidence="5">
    <location>
        <begin position="284"/>
        <end position="305"/>
    </location>
</feature>
<feature type="transmembrane region" description="Helical" evidence="5">
    <location>
        <begin position="366"/>
        <end position="388"/>
    </location>
</feature>
<feature type="transmembrane region" description="Helical" evidence="5">
    <location>
        <begin position="88"/>
        <end position="111"/>
    </location>
</feature>
<accession>A0A1M6NK40</accession>
<proteinExistence type="predicted"/>
<dbReference type="EMBL" id="FRAF01000006">
    <property type="protein sequence ID" value="SHJ96060.1"/>
    <property type="molecule type" value="Genomic_DNA"/>
</dbReference>
<keyword evidence="2 5" id="KW-0812">Transmembrane</keyword>
<dbReference type="GO" id="GO:0016020">
    <property type="term" value="C:membrane"/>
    <property type="evidence" value="ECO:0007669"/>
    <property type="project" value="UniProtKB-SubCell"/>
</dbReference>
<evidence type="ECO:0000313" key="7">
    <source>
        <dbReference type="EMBL" id="SHJ96060.1"/>
    </source>
</evidence>
<dbReference type="InterPro" id="IPR004841">
    <property type="entry name" value="AA-permease/SLC12A_dom"/>
</dbReference>
<evidence type="ECO:0000259" key="6">
    <source>
        <dbReference type="Pfam" id="PF00324"/>
    </source>
</evidence>
<feature type="transmembrane region" description="Helical" evidence="5">
    <location>
        <begin position="47"/>
        <end position="67"/>
    </location>
</feature>
<evidence type="ECO:0000256" key="4">
    <source>
        <dbReference type="ARBA" id="ARBA00023136"/>
    </source>
</evidence>
<evidence type="ECO:0000256" key="1">
    <source>
        <dbReference type="ARBA" id="ARBA00004141"/>
    </source>
</evidence>
<keyword evidence="8" id="KW-1185">Reference proteome</keyword>
<dbReference type="InterPro" id="IPR050367">
    <property type="entry name" value="APC_superfamily"/>
</dbReference>
<dbReference type="AlphaFoldDB" id="A0A1M6NK40"/>
<dbReference type="PIRSF" id="PIRSF006060">
    <property type="entry name" value="AA_transporter"/>
    <property type="match status" value="1"/>
</dbReference>
<feature type="transmembrane region" description="Helical" evidence="5">
    <location>
        <begin position="164"/>
        <end position="183"/>
    </location>
</feature>
<feature type="domain" description="Amino acid permease/ SLC12A" evidence="6">
    <location>
        <begin position="20"/>
        <end position="445"/>
    </location>
</feature>
<protein>
    <submittedName>
        <fullName evidence="7">Amino acid/polyamine/organocation transporter, APC superfamily</fullName>
    </submittedName>
</protein>
<dbReference type="RefSeq" id="WP_072873422.1">
    <property type="nucleotide sequence ID" value="NZ_FRAF01000006.1"/>
</dbReference>
<organism evidence="7 8">
    <name type="scientific">Alicyclobacillus tolerans</name>
    <dbReference type="NCBI Taxonomy" id="90970"/>
    <lineage>
        <taxon>Bacteria</taxon>
        <taxon>Bacillati</taxon>
        <taxon>Bacillota</taxon>
        <taxon>Bacilli</taxon>
        <taxon>Bacillales</taxon>
        <taxon>Alicyclobacillaceae</taxon>
        <taxon>Alicyclobacillus</taxon>
    </lineage>
</organism>
<dbReference type="PANTHER" id="PTHR42770:SF11">
    <property type="entry name" value="INNER MEMBRANE TRANSPORT PROTEIN YBAT"/>
    <property type="match status" value="1"/>
</dbReference>
<dbReference type="PANTHER" id="PTHR42770">
    <property type="entry name" value="AMINO ACID TRANSPORTER-RELATED"/>
    <property type="match status" value="1"/>
</dbReference>
<feature type="transmembrane region" description="Helical" evidence="5">
    <location>
        <begin position="339"/>
        <end position="360"/>
    </location>
</feature>
<evidence type="ECO:0000256" key="2">
    <source>
        <dbReference type="ARBA" id="ARBA00022692"/>
    </source>
</evidence>
<feature type="transmembrane region" description="Helical" evidence="5">
    <location>
        <begin position="21"/>
        <end position="41"/>
    </location>
</feature>
<keyword evidence="4 5" id="KW-0472">Membrane</keyword>
<evidence type="ECO:0000256" key="3">
    <source>
        <dbReference type="ARBA" id="ARBA00022989"/>
    </source>
</evidence>
<feature type="transmembrane region" description="Helical" evidence="5">
    <location>
        <begin position="236"/>
        <end position="255"/>
    </location>
</feature>
<evidence type="ECO:0000256" key="5">
    <source>
        <dbReference type="SAM" id="Phobius"/>
    </source>
</evidence>
<dbReference type="STRING" id="1830138.SAMN05443507_10676"/>